<gene>
    <name evidence="1" type="ORF">NDU88_005402</name>
</gene>
<proteinExistence type="predicted"/>
<evidence type="ECO:0000313" key="1">
    <source>
        <dbReference type="EMBL" id="KAJ1126996.1"/>
    </source>
</evidence>
<keyword evidence="2" id="KW-1185">Reference proteome</keyword>
<protein>
    <recommendedName>
        <fullName evidence="3">Secreted protein</fullName>
    </recommendedName>
</protein>
<reference evidence="1" key="1">
    <citation type="journal article" date="2022" name="bioRxiv">
        <title>Sequencing and chromosome-scale assembly of the giantPleurodeles waltlgenome.</title>
        <authorList>
            <person name="Brown T."/>
            <person name="Elewa A."/>
            <person name="Iarovenko S."/>
            <person name="Subramanian E."/>
            <person name="Araus A.J."/>
            <person name="Petzold A."/>
            <person name="Susuki M."/>
            <person name="Suzuki K.-i.T."/>
            <person name="Hayashi T."/>
            <person name="Toyoda A."/>
            <person name="Oliveira C."/>
            <person name="Osipova E."/>
            <person name="Leigh N.D."/>
            <person name="Simon A."/>
            <person name="Yun M.H."/>
        </authorList>
    </citation>
    <scope>NUCLEOTIDE SEQUENCE</scope>
    <source>
        <strain evidence="1">20211129_DDA</strain>
        <tissue evidence="1">Liver</tissue>
    </source>
</reference>
<sequence length="103" mass="10917">MAAFSAVLLFPDFGDFFCPFNTLGGVTADSALPPGPLRAVFPPGVFTLSRRPLSNLRCFTGGGLAVLWLRVTVAALVAGALHTPLTRTTGTRLFLAEVLLRDL</sequence>
<organism evidence="1 2">
    <name type="scientific">Pleurodeles waltl</name>
    <name type="common">Iberian ribbed newt</name>
    <dbReference type="NCBI Taxonomy" id="8319"/>
    <lineage>
        <taxon>Eukaryota</taxon>
        <taxon>Metazoa</taxon>
        <taxon>Chordata</taxon>
        <taxon>Craniata</taxon>
        <taxon>Vertebrata</taxon>
        <taxon>Euteleostomi</taxon>
        <taxon>Amphibia</taxon>
        <taxon>Batrachia</taxon>
        <taxon>Caudata</taxon>
        <taxon>Salamandroidea</taxon>
        <taxon>Salamandridae</taxon>
        <taxon>Pleurodelinae</taxon>
        <taxon>Pleurodeles</taxon>
    </lineage>
</organism>
<dbReference type="EMBL" id="JANPWB010000011">
    <property type="protein sequence ID" value="KAJ1126996.1"/>
    <property type="molecule type" value="Genomic_DNA"/>
</dbReference>
<evidence type="ECO:0008006" key="3">
    <source>
        <dbReference type="Google" id="ProtNLM"/>
    </source>
</evidence>
<comment type="caution">
    <text evidence="1">The sequence shown here is derived from an EMBL/GenBank/DDBJ whole genome shotgun (WGS) entry which is preliminary data.</text>
</comment>
<name>A0AAV7PF97_PLEWA</name>
<dbReference type="Proteomes" id="UP001066276">
    <property type="component" value="Chromosome 7"/>
</dbReference>
<dbReference type="AlphaFoldDB" id="A0AAV7PF97"/>
<accession>A0AAV7PF97</accession>
<evidence type="ECO:0000313" key="2">
    <source>
        <dbReference type="Proteomes" id="UP001066276"/>
    </source>
</evidence>